<keyword evidence="4" id="KW-1185">Reference proteome</keyword>
<dbReference type="Proteomes" id="UP001597180">
    <property type="component" value="Unassembled WGS sequence"/>
</dbReference>
<accession>A0ABW3UXF0</accession>
<reference evidence="4" key="1">
    <citation type="journal article" date="2019" name="Int. J. Syst. Evol. Microbiol.">
        <title>The Global Catalogue of Microorganisms (GCM) 10K type strain sequencing project: providing services to taxonomists for standard genome sequencing and annotation.</title>
        <authorList>
            <consortium name="The Broad Institute Genomics Platform"/>
            <consortium name="The Broad Institute Genome Sequencing Center for Infectious Disease"/>
            <person name="Wu L."/>
            <person name="Ma J."/>
        </authorList>
    </citation>
    <scope>NUCLEOTIDE SEQUENCE [LARGE SCALE GENOMIC DNA]</scope>
    <source>
        <strain evidence="4">CCUG 53270</strain>
    </source>
</reference>
<evidence type="ECO:0000256" key="1">
    <source>
        <dbReference type="ARBA" id="ARBA00023172"/>
    </source>
</evidence>
<dbReference type="InterPro" id="IPR002104">
    <property type="entry name" value="Integrase_catalytic"/>
</dbReference>
<dbReference type="InterPro" id="IPR013762">
    <property type="entry name" value="Integrase-like_cat_sf"/>
</dbReference>
<dbReference type="InterPro" id="IPR011010">
    <property type="entry name" value="DNA_brk_join_enz"/>
</dbReference>
<name>A0ABW3UXF0_9BACL</name>
<organism evidence="3 4">
    <name type="scientific">Paenibacillus vulneris</name>
    <dbReference type="NCBI Taxonomy" id="1133364"/>
    <lineage>
        <taxon>Bacteria</taxon>
        <taxon>Bacillati</taxon>
        <taxon>Bacillota</taxon>
        <taxon>Bacilli</taxon>
        <taxon>Bacillales</taxon>
        <taxon>Paenibacillaceae</taxon>
        <taxon>Paenibacillus</taxon>
    </lineage>
</organism>
<dbReference type="SUPFAM" id="SSF56349">
    <property type="entry name" value="DNA breaking-rejoining enzymes"/>
    <property type="match status" value="1"/>
</dbReference>
<sequence>MELEVIKHNPALPVKKQKVSYKDVLPYDENEVRLLMLALKKEPFHWQVMIKLAIHTGLRRGELLALEWKHVEWEKEQINVLQSVSSTTAGVARVKEPKTKKSKRKVGLSEAMLELLREYQRLKAKSGKLWRIGRAGNIYLSLLIQTEKHSTMNARTYGFAAS</sequence>
<dbReference type="PROSITE" id="PS51898">
    <property type="entry name" value="TYR_RECOMBINASE"/>
    <property type="match status" value="1"/>
</dbReference>
<dbReference type="Gene3D" id="1.10.443.10">
    <property type="entry name" value="Intergrase catalytic core"/>
    <property type="match status" value="1"/>
</dbReference>
<evidence type="ECO:0000259" key="2">
    <source>
        <dbReference type="PROSITE" id="PS51898"/>
    </source>
</evidence>
<evidence type="ECO:0000313" key="3">
    <source>
        <dbReference type="EMBL" id="MFD1224949.1"/>
    </source>
</evidence>
<keyword evidence="1" id="KW-0233">DNA recombination</keyword>
<dbReference type="RefSeq" id="WP_345592537.1">
    <property type="nucleotide sequence ID" value="NZ_BAABJG010000035.1"/>
</dbReference>
<feature type="domain" description="Tyr recombinase" evidence="2">
    <location>
        <begin position="20"/>
        <end position="162"/>
    </location>
</feature>
<dbReference type="EMBL" id="JBHTLU010000053">
    <property type="protein sequence ID" value="MFD1224949.1"/>
    <property type="molecule type" value="Genomic_DNA"/>
</dbReference>
<evidence type="ECO:0000313" key="4">
    <source>
        <dbReference type="Proteomes" id="UP001597180"/>
    </source>
</evidence>
<gene>
    <name evidence="3" type="ORF">ACFQ4B_33055</name>
</gene>
<proteinExistence type="predicted"/>
<protein>
    <submittedName>
        <fullName evidence="3">Site-specific integrase</fullName>
    </submittedName>
</protein>
<dbReference type="Pfam" id="PF00589">
    <property type="entry name" value="Phage_integrase"/>
    <property type="match status" value="1"/>
</dbReference>
<comment type="caution">
    <text evidence="3">The sequence shown here is derived from an EMBL/GenBank/DDBJ whole genome shotgun (WGS) entry which is preliminary data.</text>
</comment>
<dbReference type="CDD" id="cd01189">
    <property type="entry name" value="INT_ICEBs1_C_like"/>
    <property type="match status" value="1"/>
</dbReference>